<gene>
    <name evidence="7" type="primary">rplI</name>
    <name evidence="9" type="ORF">FHX76_002515</name>
</gene>
<evidence type="ECO:0000256" key="6">
    <source>
        <dbReference type="ARBA" id="ARBA00035292"/>
    </source>
</evidence>
<keyword evidence="10" id="KW-1185">Reference proteome</keyword>
<dbReference type="SUPFAM" id="SSF55653">
    <property type="entry name" value="Ribosomal protein L9 C-domain"/>
    <property type="match status" value="1"/>
</dbReference>
<evidence type="ECO:0000256" key="3">
    <source>
        <dbReference type="ARBA" id="ARBA00022884"/>
    </source>
</evidence>
<dbReference type="Pfam" id="PF01281">
    <property type="entry name" value="Ribosomal_L9_N"/>
    <property type="match status" value="1"/>
</dbReference>
<evidence type="ECO:0000256" key="7">
    <source>
        <dbReference type="HAMAP-Rule" id="MF_00503"/>
    </source>
</evidence>
<comment type="function">
    <text evidence="7">Binds to the 23S rRNA.</text>
</comment>
<dbReference type="Proteomes" id="UP000541033">
    <property type="component" value="Unassembled WGS sequence"/>
</dbReference>
<evidence type="ECO:0000256" key="4">
    <source>
        <dbReference type="ARBA" id="ARBA00022980"/>
    </source>
</evidence>
<evidence type="ECO:0000256" key="5">
    <source>
        <dbReference type="ARBA" id="ARBA00023274"/>
    </source>
</evidence>
<dbReference type="InterPro" id="IPR000244">
    <property type="entry name" value="Ribosomal_bL9"/>
</dbReference>
<organism evidence="9 10">
    <name type="scientific">Lysinibacter cavernae</name>
    <dbReference type="NCBI Taxonomy" id="1640652"/>
    <lineage>
        <taxon>Bacteria</taxon>
        <taxon>Bacillati</taxon>
        <taxon>Actinomycetota</taxon>
        <taxon>Actinomycetes</taxon>
        <taxon>Micrococcales</taxon>
        <taxon>Microbacteriaceae</taxon>
        <taxon>Lysinibacter</taxon>
    </lineage>
</organism>
<dbReference type="InterPro" id="IPR036935">
    <property type="entry name" value="Ribosomal_bL9_N_sf"/>
</dbReference>
<dbReference type="GO" id="GO:0006412">
    <property type="term" value="P:translation"/>
    <property type="evidence" value="ECO:0007669"/>
    <property type="project" value="UniProtKB-UniRule"/>
</dbReference>
<keyword evidence="2 7" id="KW-0699">rRNA-binding</keyword>
<proteinExistence type="inferred from homology"/>
<dbReference type="GO" id="GO:0005840">
    <property type="term" value="C:ribosome"/>
    <property type="evidence" value="ECO:0007669"/>
    <property type="project" value="UniProtKB-KW"/>
</dbReference>
<feature type="domain" description="Ribosomal protein L9" evidence="8">
    <location>
        <begin position="14"/>
        <end position="41"/>
    </location>
</feature>
<keyword evidence="3 7" id="KW-0694">RNA-binding</keyword>
<reference evidence="9 10" key="1">
    <citation type="submission" date="2020-02" db="EMBL/GenBank/DDBJ databases">
        <title>Sequencing the genomes of 1000 actinobacteria strains.</title>
        <authorList>
            <person name="Klenk H.-P."/>
        </authorList>
    </citation>
    <scope>NUCLEOTIDE SEQUENCE [LARGE SCALE GENOMIC DNA]</scope>
    <source>
        <strain evidence="9 10">DSM 27960</strain>
    </source>
</reference>
<comment type="caution">
    <text evidence="9">The sequence shown here is derived from an EMBL/GenBank/DDBJ whole genome shotgun (WGS) entry which is preliminary data.</text>
</comment>
<evidence type="ECO:0000259" key="8">
    <source>
        <dbReference type="PROSITE" id="PS00651"/>
    </source>
</evidence>
<dbReference type="Gene3D" id="3.10.430.100">
    <property type="entry name" value="Ribosomal protein L9, C-terminal domain"/>
    <property type="match status" value="1"/>
</dbReference>
<dbReference type="GO" id="GO:0003735">
    <property type="term" value="F:structural constituent of ribosome"/>
    <property type="evidence" value="ECO:0007669"/>
    <property type="project" value="InterPro"/>
</dbReference>
<dbReference type="FunFam" id="3.40.5.10:FF:000003">
    <property type="entry name" value="50S ribosomal protein L9"/>
    <property type="match status" value="1"/>
</dbReference>
<dbReference type="RefSeq" id="WP_167151076.1">
    <property type="nucleotide sequence ID" value="NZ_JAAMOX010000002.1"/>
</dbReference>
<dbReference type="NCBIfam" id="TIGR00158">
    <property type="entry name" value="L9"/>
    <property type="match status" value="1"/>
</dbReference>
<dbReference type="InterPro" id="IPR020069">
    <property type="entry name" value="Ribosomal_bL9_C"/>
</dbReference>
<sequence length="151" mass="16118">MSKIILTNEVAGLGSAGDVIEVKNGYARNYLLPQGFAVAWSRGGEKQVEQIRAARAARELATIEEAQDIKSKLEATKVRLAVKTGTGGRLFGSVKTGDVADAVKAAGIAELDKRKIEIPTAIKVVGDYTANVRLRDDLNAVITLQVVAQKK</sequence>
<evidence type="ECO:0000256" key="2">
    <source>
        <dbReference type="ARBA" id="ARBA00022730"/>
    </source>
</evidence>
<accession>A0A7X5R2W6</accession>
<dbReference type="InterPro" id="IPR036791">
    <property type="entry name" value="Ribosomal_bL9_C_sf"/>
</dbReference>
<evidence type="ECO:0000313" key="10">
    <source>
        <dbReference type="Proteomes" id="UP000541033"/>
    </source>
</evidence>
<dbReference type="Pfam" id="PF03948">
    <property type="entry name" value="Ribosomal_L9_C"/>
    <property type="match status" value="1"/>
</dbReference>
<evidence type="ECO:0000313" key="9">
    <source>
        <dbReference type="EMBL" id="NIH54619.1"/>
    </source>
</evidence>
<dbReference type="HAMAP" id="MF_00503">
    <property type="entry name" value="Ribosomal_bL9"/>
    <property type="match status" value="1"/>
</dbReference>
<dbReference type="InterPro" id="IPR009027">
    <property type="entry name" value="Ribosomal_bL9/RNase_H1_N"/>
</dbReference>
<dbReference type="Gene3D" id="3.40.5.10">
    <property type="entry name" value="Ribosomal protein L9, N-terminal domain"/>
    <property type="match status" value="1"/>
</dbReference>
<dbReference type="EMBL" id="JAAMOX010000002">
    <property type="protein sequence ID" value="NIH54619.1"/>
    <property type="molecule type" value="Genomic_DNA"/>
</dbReference>
<evidence type="ECO:0000256" key="1">
    <source>
        <dbReference type="ARBA" id="ARBA00010605"/>
    </source>
</evidence>
<dbReference type="AlphaFoldDB" id="A0A7X5R2W6"/>
<dbReference type="SUPFAM" id="SSF55658">
    <property type="entry name" value="L9 N-domain-like"/>
    <property type="match status" value="1"/>
</dbReference>
<protein>
    <recommendedName>
        <fullName evidence="6 7">Large ribosomal subunit protein bL9</fullName>
    </recommendedName>
</protein>
<keyword evidence="4 7" id="KW-0689">Ribosomal protein</keyword>
<dbReference type="InterPro" id="IPR020070">
    <property type="entry name" value="Ribosomal_bL9_N"/>
</dbReference>
<name>A0A7X5R2W6_9MICO</name>
<dbReference type="PROSITE" id="PS00651">
    <property type="entry name" value="RIBOSOMAL_L9"/>
    <property type="match status" value="1"/>
</dbReference>
<dbReference type="InterPro" id="IPR020594">
    <property type="entry name" value="Ribosomal_bL9_bac/chp"/>
</dbReference>
<dbReference type="GO" id="GO:0019843">
    <property type="term" value="F:rRNA binding"/>
    <property type="evidence" value="ECO:0007669"/>
    <property type="project" value="UniProtKB-UniRule"/>
</dbReference>
<keyword evidence="5 7" id="KW-0687">Ribonucleoprotein</keyword>
<comment type="similarity">
    <text evidence="1 7">Belongs to the bacterial ribosomal protein bL9 family.</text>
</comment>
<dbReference type="PANTHER" id="PTHR21368">
    <property type="entry name" value="50S RIBOSOMAL PROTEIN L9"/>
    <property type="match status" value="1"/>
</dbReference>
<dbReference type="GO" id="GO:1990904">
    <property type="term" value="C:ribonucleoprotein complex"/>
    <property type="evidence" value="ECO:0007669"/>
    <property type="project" value="UniProtKB-KW"/>
</dbReference>